<sequence length="47" mass="5441">MRTAVLHLSIDGEDDDEEEKAEEEEEEEEEEEADNFAIKKTTQEQGN</sequence>
<feature type="region of interest" description="Disordered" evidence="1">
    <location>
        <begin position="1"/>
        <end position="47"/>
    </location>
</feature>
<evidence type="ECO:0000313" key="2">
    <source>
        <dbReference type="EMBL" id="VDL91710.1"/>
    </source>
</evidence>
<dbReference type="Proteomes" id="UP000275846">
    <property type="component" value="Unassembled WGS sequence"/>
</dbReference>
<reference evidence="2 3" key="2">
    <citation type="submission" date="2018-11" db="EMBL/GenBank/DDBJ databases">
        <authorList>
            <consortium name="Pathogen Informatics"/>
        </authorList>
    </citation>
    <scope>NUCLEOTIDE SEQUENCE [LARGE SCALE GENOMIC DNA]</scope>
    <source>
        <strain evidence="2 3">NST_G2</strain>
    </source>
</reference>
<dbReference type="WBParaSite" id="SSLN_0000549601-mRNA-1">
    <property type="protein sequence ID" value="SSLN_0000549601-mRNA-1"/>
    <property type="gene ID" value="SSLN_0000549601"/>
</dbReference>
<organism evidence="4">
    <name type="scientific">Schistocephalus solidus</name>
    <name type="common">Tapeworm</name>
    <dbReference type="NCBI Taxonomy" id="70667"/>
    <lineage>
        <taxon>Eukaryota</taxon>
        <taxon>Metazoa</taxon>
        <taxon>Spiralia</taxon>
        <taxon>Lophotrochozoa</taxon>
        <taxon>Platyhelminthes</taxon>
        <taxon>Cestoda</taxon>
        <taxon>Eucestoda</taxon>
        <taxon>Diphyllobothriidea</taxon>
        <taxon>Diphyllobothriidae</taxon>
        <taxon>Schistocephalus</taxon>
    </lineage>
</organism>
<dbReference type="AlphaFoldDB" id="A0A183SM77"/>
<dbReference type="EMBL" id="UYSU01033206">
    <property type="protein sequence ID" value="VDL91710.1"/>
    <property type="molecule type" value="Genomic_DNA"/>
</dbReference>
<reference evidence="4" key="1">
    <citation type="submission" date="2016-06" db="UniProtKB">
        <authorList>
            <consortium name="WormBaseParasite"/>
        </authorList>
    </citation>
    <scope>IDENTIFICATION</scope>
</reference>
<gene>
    <name evidence="2" type="ORF">SSLN_LOCUS5325</name>
</gene>
<feature type="compositionally biased region" description="Acidic residues" evidence="1">
    <location>
        <begin position="11"/>
        <end position="34"/>
    </location>
</feature>
<protein>
    <submittedName>
        <fullName evidence="2 4">Uncharacterized protein</fullName>
    </submittedName>
</protein>
<proteinExistence type="predicted"/>
<evidence type="ECO:0000313" key="3">
    <source>
        <dbReference type="Proteomes" id="UP000275846"/>
    </source>
</evidence>
<accession>A0A183SM77</accession>
<evidence type="ECO:0000313" key="4">
    <source>
        <dbReference type="WBParaSite" id="SSLN_0000549601-mRNA-1"/>
    </source>
</evidence>
<keyword evidence="3" id="KW-1185">Reference proteome</keyword>
<name>A0A183SM77_SCHSO</name>
<evidence type="ECO:0000256" key="1">
    <source>
        <dbReference type="SAM" id="MobiDB-lite"/>
    </source>
</evidence>